<evidence type="ECO:0000256" key="4">
    <source>
        <dbReference type="ARBA" id="ARBA00022825"/>
    </source>
</evidence>
<dbReference type="InterPro" id="IPR010259">
    <property type="entry name" value="S8pro/Inhibitor_I9"/>
</dbReference>
<dbReference type="SUPFAM" id="SSF52743">
    <property type="entry name" value="Subtilisin-like"/>
    <property type="match status" value="1"/>
</dbReference>
<proteinExistence type="inferred from homology"/>
<feature type="signal peptide" evidence="7">
    <location>
        <begin position="1"/>
        <end position="39"/>
    </location>
</feature>
<feature type="domain" description="Inhibitor I9" evidence="9">
    <location>
        <begin position="120"/>
        <end position="159"/>
    </location>
</feature>
<keyword evidence="4" id="KW-0720">Serine protease</keyword>
<feature type="compositionally biased region" description="Pro residues" evidence="6">
    <location>
        <begin position="79"/>
        <end position="92"/>
    </location>
</feature>
<keyword evidence="2" id="KW-0645">Protease</keyword>
<evidence type="ECO:0000313" key="10">
    <source>
        <dbReference type="EMBL" id="MFC4590799.1"/>
    </source>
</evidence>
<dbReference type="SUPFAM" id="SSF54897">
    <property type="entry name" value="Protease propeptides/inhibitors"/>
    <property type="match status" value="1"/>
</dbReference>
<evidence type="ECO:0000256" key="1">
    <source>
        <dbReference type="ARBA" id="ARBA00011073"/>
    </source>
</evidence>
<comment type="similarity">
    <text evidence="1 5">Belongs to the peptidase S8 family.</text>
</comment>
<dbReference type="Pfam" id="PF00082">
    <property type="entry name" value="Peptidase_S8"/>
    <property type="match status" value="1"/>
</dbReference>
<protein>
    <submittedName>
        <fullName evidence="10">S8 family serine peptidase</fullName>
    </submittedName>
</protein>
<name>A0ABV9ES11_9ACTN</name>
<evidence type="ECO:0000256" key="5">
    <source>
        <dbReference type="PROSITE-ProRule" id="PRU01240"/>
    </source>
</evidence>
<keyword evidence="11" id="KW-1185">Reference proteome</keyword>
<gene>
    <name evidence="10" type="ORF">ACFO8L_32210</name>
</gene>
<dbReference type="PROSITE" id="PS51892">
    <property type="entry name" value="SUBTILASE"/>
    <property type="match status" value="1"/>
</dbReference>
<feature type="domain" description="Peptidase S8/S53" evidence="8">
    <location>
        <begin position="210"/>
        <end position="435"/>
    </location>
</feature>
<evidence type="ECO:0000256" key="6">
    <source>
        <dbReference type="SAM" id="MobiDB-lite"/>
    </source>
</evidence>
<dbReference type="Gene3D" id="3.30.70.80">
    <property type="entry name" value="Peptidase S8 propeptide/proteinase inhibitor I9"/>
    <property type="match status" value="1"/>
</dbReference>
<comment type="caution">
    <text evidence="5">Lacks conserved residue(s) required for the propagation of feature annotation.</text>
</comment>
<dbReference type="InterPro" id="IPR015500">
    <property type="entry name" value="Peptidase_S8_subtilisin-rel"/>
</dbReference>
<evidence type="ECO:0000313" key="11">
    <source>
        <dbReference type="Proteomes" id="UP001595891"/>
    </source>
</evidence>
<dbReference type="Proteomes" id="UP001595891">
    <property type="component" value="Unassembled WGS sequence"/>
</dbReference>
<dbReference type="PANTHER" id="PTHR43806:SF11">
    <property type="entry name" value="CEREVISIN-RELATED"/>
    <property type="match status" value="1"/>
</dbReference>
<feature type="compositionally biased region" description="Low complexity" evidence="6">
    <location>
        <begin position="35"/>
        <end position="78"/>
    </location>
</feature>
<dbReference type="PRINTS" id="PR00723">
    <property type="entry name" value="SUBTILISIN"/>
</dbReference>
<dbReference type="InterPro" id="IPR050131">
    <property type="entry name" value="Peptidase_S8_subtilisin-like"/>
</dbReference>
<sequence>MTIRPTTRTHIARPRGGLVIPGVLLLLAHLPAPAPGAHAQAPAAHAPTRSAHAPTRGAHAPTTAAHVLTPAAHAAAPRPTVPPVPRIGPPPARPIPGRFIVRLRPTGNPTQIIAQAGLRPTYLYTKVASGFAAPMTPQQVTRILREPDVASIEQDGLIELPTPLLAPAGEPATPRLSTPSGAASWGLDRIDQRTLPLSGTYRPVHDGTGVTAYMIGTGIDPAHPEFTGRLIPGYSAINDGKGTSDCLGQGTFVAGIAGGTTWGVARNIHLAPVRVIGCDGHGTYSGFIAALDWIAVNAKHPAVANISIGGAKSPALDDATNELSSLKIFISAAAGDHTGDACDISPASAPGALTVAATTRADTPTPTTDTGPCVNLFAPGTDITSAASGGGTARASGTAYATPFVTGVAALLKQASGDATSAVISHWLTDHATTTLRGVPNGTPNRLLYTNGL</sequence>
<keyword evidence="7" id="KW-0732">Signal</keyword>
<feature type="chain" id="PRO_5046752703" evidence="7">
    <location>
        <begin position="40"/>
        <end position="453"/>
    </location>
</feature>
<dbReference type="EMBL" id="JBHSFN010000026">
    <property type="protein sequence ID" value="MFC4590799.1"/>
    <property type="molecule type" value="Genomic_DNA"/>
</dbReference>
<dbReference type="InterPro" id="IPR037045">
    <property type="entry name" value="S8pro/Inhibitor_I9_sf"/>
</dbReference>
<organism evidence="10 11">
    <name type="scientific">Sphaerisporangium corydalis</name>
    <dbReference type="NCBI Taxonomy" id="1441875"/>
    <lineage>
        <taxon>Bacteria</taxon>
        <taxon>Bacillati</taxon>
        <taxon>Actinomycetota</taxon>
        <taxon>Actinomycetes</taxon>
        <taxon>Streptosporangiales</taxon>
        <taxon>Streptosporangiaceae</taxon>
        <taxon>Sphaerisporangium</taxon>
    </lineage>
</organism>
<evidence type="ECO:0000259" key="8">
    <source>
        <dbReference type="Pfam" id="PF00082"/>
    </source>
</evidence>
<dbReference type="Gene3D" id="3.40.50.200">
    <property type="entry name" value="Peptidase S8/S53 domain"/>
    <property type="match status" value="1"/>
</dbReference>
<dbReference type="Pfam" id="PF05922">
    <property type="entry name" value="Inhibitor_I9"/>
    <property type="match status" value="1"/>
</dbReference>
<accession>A0ABV9ES11</accession>
<dbReference type="CDD" id="cd04077">
    <property type="entry name" value="Peptidases_S8_PCSK9_ProteinaseK_like"/>
    <property type="match status" value="1"/>
</dbReference>
<evidence type="ECO:0000256" key="2">
    <source>
        <dbReference type="ARBA" id="ARBA00022670"/>
    </source>
</evidence>
<reference evidence="11" key="1">
    <citation type="journal article" date="2019" name="Int. J. Syst. Evol. Microbiol.">
        <title>The Global Catalogue of Microorganisms (GCM) 10K type strain sequencing project: providing services to taxonomists for standard genome sequencing and annotation.</title>
        <authorList>
            <consortium name="The Broad Institute Genomics Platform"/>
            <consortium name="The Broad Institute Genome Sequencing Center for Infectious Disease"/>
            <person name="Wu L."/>
            <person name="Ma J."/>
        </authorList>
    </citation>
    <scope>NUCLEOTIDE SEQUENCE [LARGE SCALE GENOMIC DNA]</scope>
    <source>
        <strain evidence="11">CCUG 49560</strain>
    </source>
</reference>
<comment type="caution">
    <text evidence="10">The sequence shown here is derived from an EMBL/GenBank/DDBJ whole genome shotgun (WGS) entry which is preliminary data.</text>
</comment>
<evidence type="ECO:0000256" key="3">
    <source>
        <dbReference type="ARBA" id="ARBA00022801"/>
    </source>
</evidence>
<dbReference type="RefSeq" id="WP_262850475.1">
    <property type="nucleotide sequence ID" value="NZ_JANZYP010000105.1"/>
</dbReference>
<keyword evidence="3" id="KW-0378">Hydrolase</keyword>
<feature type="region of interest" description="Disordered" evidence="6">
    <location>
        <begin position="35"/>
        <end position="92"/>
    </location>
</feature>
<dbReference type="InterPro" id="IPR034193">
    <property type="entry name" value="PCSK9_ProteinaseK-like"/>
</dbReference>
<evidence type="ECO:0000256" key="7">
    <source>
        <dbReference type="SAM" id="SignalP"/>
    </source>
</evidence>
<evidence type="ECO:0000259" key="9">
    <source>
        <dbReference type="Pfam" id="PF05922"/>
    </source>
</evidence>
<dbReference type="InterPro" id="IPR000209">
    <property type="entry name" value="Peptidase_S8/S53_dom"/>
</dbReference>
<dbReference type="InterPro" id="IPR036852">
    <property type="entry name" value="Peptidase_S8/S53_dom_sf"/>
</dbReference>
<dbReference type="PANTHER" id="PTHR43806">
    <property type="entry name" value="PEPTIDASE S8"/>
    <property type="match status" value="1"/>
</dbReference>